<dbReference type="PROSITE" id="PS50011">
    <property type="entry name" value="PROTEIN_KINASE_DOM"/>
    <property type="match status" value="1"/>
</dbReference>
<evidence type="ECO:0000256" key="1">
    <source>
        <dbReference type="SAM" id="MobiDB-lite"/>
    </source>
</evidence>
<dbReference type="Pfam" id="PF00069">
    <property type="entry name" value="Pkinase"/>
    <property type="match status" value="1"/>
</dbReference>
<dbReference type="FunFam" id="1.10.510.10:FF:001298">
    <property type="entry name" value="STE20-like kinase"/>
    <property type="match status" value="1"/>
</dbReference>
<evidence type="ECO:0000259" key="2">
    <source>
        <dbReference type="PROSITE" id="PS50011"/>
    </source>
</evidence>
<dbReference type="PANTHER" id="PTHR46538">
    <property type="entry name" value="PROTEIN KINASE DOMAIN-CONTAINING PROTEIN"/>
    <property type="match status" value="1"/>
</dbReference>
<dbReference type="SMART" id="SM00220">
    <property type="entry name" value="S_TKc"/>
    <property type="match status" value="1"/>
</dbReference>
<keyword evidence="4" id="KW-1185">Reference proteome</keyword>
<evidence type="ECO:0000313" key="4">
    <source>
        <dbReference type="Proteomes" id="UP000008743"/>
    </source>
</evidence>
<feature type="domain" description="Protein kinase" evidence="2">
    <location>
        <begin position="23"/>
        <end position="278"/>
    </location>
</feature>
<dbReference type="AlphaFoldDB" id="A0A0D2WSD3"/>
<organism evidence="3 4">
    <name type="scientific">Capsaspora owczarzaki (strain ATCC 30864)</name>
    <dbReference type="NCBI Taxonomy" id="595528"/>
    <lineage>
        <taxon>Eukaryota</taxon>
        <taxon>Filasterea</taxon>
        <taxon>Capsaspora</taxon>
    </lineage>
</organism>
<dbReference type="EMBL" id="KE346367">
    <property type="protein sequence ID" value="KJE94338.1"/>
    <property type="molecule type" value="Genomic_DNA"/>
</dbReference>
<dbReference type="SUPFAM" id="SSF56112">
    <property type="entry name" value="Protein kinase-like (PK-like)"/>
    <property type="match status" value="1"/>
</dbReference>
<dbReference type="InParanoid" id="A0A0D2WSD3"/>
<accession>A0A0D2WSD3</accession>
<dbReference type="InterPro" id="IPR008271">
    <property type="entry name" value="Ser/Thr_kinase_AS"/>
</dbReference>
<evidence type="ECO:0000313" key="3">
    <source>
        <dbReference type="EMBL" id="KJE94338.1"/>
    </source>
</evidence>
<dbReference type="GO" id="GO:0005524">
    <property type="term" value="F:ATP binding"/>
    <property type="evidence" value="ECO:0007669"/>
    <property type="project" value="InterPro"/>
</dbReference>
<dbReference type="OrthoDB" id="10027016at2759"/>
<dbReference type="PhylomeDB" id="A0A0D2WSD3"/>
<dbReference type="InterPro" id="IPR051585">
    <property type="entry name" value="STE20_Ser/Thr_Kinases"/>
</dbReference>
<protein>
    <submittedName>
        <fullName evidence="3">STE/STE20/SLK protein kinase</fullName>
    </submittedName>
</protein>
<dbReference type="Proteomes" id="UP000008743">
    <property type="component" value="Unassembled WGS sequence"/>
</dbReference>
<feature type="compositionally biased region" description="Low complexity" evidence="1">
    <location>
        <begin position="390"/>
        <end position="413"/>
    </location>
</feature>
<name>A0A0D2WSD3_CAPO3</name>
<keyword evidence="3" id="KW-0418">Kinase</keyword>
<dbReference type="Gene3D" id="1.10.510.10">
    <property type="entry name" value="Transferase(Phosphotransferase) domain 1"/>
    <property type="match status" value="1"/>
</dbReference>
<keyword evidence="3" id="KW-0808">Transferase</keyword>
<dbReference type="InterPro" id="IPR011009">
    <property type="entry name" value="Kinase-like_dom_sf"/>
</dbReference>
<sequence length="440" mass="48292">MVRKGKVKLSKHVITGVDPQTVWDLVQEVGDGSFGKCRNKKSAQISAMKVIAVESNEELEDFQVEITILKESSHPNVCKLFDAYFFKDVLWLALEFCEGGALDDIYSDLEKPLTEPHIRVVNHYMLQALDYLHRNRVIHRDIKAGNILVTEFGDLKLADFGVSARLKTNEQKRNTFIGTPYWMAPEVIACETNKDTPYDSLCDIWSLGITAIEMAEMNPPLHDMHPMRVLFKIPKAAPPVLQQQSKWSDEFHDFLRTLLVKDPLQRPNAQACLAHPFVKDATDVSCIRELYQFYKSPNAPRRRSSNAGVEMARSTDMLSQVGLATTLNVPASAPAAPAAASSPASTNGNASAADATVLVVPVASSPSSVHKLSVQPATPDKTPEHAPVLAVVEQPAAPATVPAPAQEPHQPQQPASPPKQPVVCARAGSSQPDSRCRRRC</sequence>
<dbReference type="PANTHER" id="PTHR46538:SF3">
    <property type="entry name" value="PROTEIN KINASE DOMAIN-CONTAINING PROTEIN"/>
    <property type="match status" value="1"/>
</dbReference>
<dbReference type="PROSITE" id="PS00108">
    <property type="entry name" value="PROTEIN_KINASE_ST"/>
    <property type="match status" value="1"/>
</dbReference>
<reference evidence="4" key="1">
    <citation type="submission" date="2011-02" db="EMBL/GenBank/DDBJ databases">
        <title>The Genome Sequence of Capsaspora owczarzaki ATCC 30864.</title>
        <authorList>
            <person name="Russ C."/>
            <person name="Cuomo C."/>
            <person name="Burger G."/>
            <person name="Gray M.W."/>
            <person name="Holland P.W.H."/>
            <person name="King N."/>
            <person name="Lang F.B.F."/>
            <person name="Roger A.J."/>
            <person name="Ruiz-Trillo I."/>
            <person name="Young S.K."/>
            <person name="Zeng Q."/>
            <person name="Gargeya S."/>
            <person name="Alvarado L."/>
            <person name="Berlin A."/>
            <person name="Chapman S.B."/>
            <person name="Chen Z."/>
            <person name="Freedman E."/>
            <person name="Gellesch M."/>
            <person name="Goldberg J."/>
            <person name="Griggs A."/>
            <person name="Gujja S."/>
            <person name="Heilman E."/>
            <person name="Heiman D."/>
            <person name="Howarth C."/>
            <person name="Mehta T."/>
            <person name="Neiman D."/>
            <person name="Pearson M."/>
            <person name="Roberts A."/>
            <person name="Saif S."/>
            <person name="Shea T."/>
            <person name="Shenoy N."/>
            <person name="Sisk P."/>
            <person name="Stolte C."/>
            <person name="Sykes S."/>
            <person name="White J."/>
            <person name="Yandava C."/>
            <person name="Haas B."/>
            <person name="Nusbaum C."/>
            <person name="Birren B."/>
        </authorList>
    </citation>
    <scope>NUCLEOTIDE SEQUENCE</scope>
    <source>
        <strain evidence="4">ATCC 30864</strain>
    </source>
</reference>
<feature type="region of interest" description="Disordered" evidence="1">
    <location>
        <begin position="370"/>
        <end position="440"/>
    </location>
</feature>
<dbReference type="GO" id="GO:0004672">
    <property type="term" value="F:protein kinase activity"/>
    <property type="evidence" value="ECO:0007669"/>
    <property type="project" value="InterPro"/>
</dbReference>
<dbReference type="InterPro" id="IPR000719">
    <property type="entry name" value="Prot_kinase_dom"/>
</dbReference>
<gene>
    <name evidence="3" type="ORF">CAOG_009809</name>
</gene>
<proteinExistence type="predicted"/>
<dbReference type="STRING" id="595528.A0A0D2WSD3"/>